<comment type="caution">
    <text evidence="7">The sequence shown here is derived from an EMBL/GenBank/DDBJ whole genome shotgun (WGS) entry which is preliminary data.</text>
</comment>
<dbReference type="GO" id="GO:0003676">
    <property type="term" value="F:nucleic acid binding"/>
    <property type="evidence" value="ECO:0007669"/>
    <property type="project" value="InterPro"/>
</dbReference>
<keyword evidence="7" id="KW-0347">Helicase</keyword>
<dbReference type="InterPro" id="IPR001650">
    <property type="entry name" value="Helicase_C-like"/>
</dbReference>
<dbReference type="Pfam" id="PF00270">
    <property type="entry name" value="DEAD"/>
    <property type="match status" value="1"/>
</dbReference>
<evidence type="ECO:0000259" key="6">
    <source>
        <dbReference type="PROSITE" id="PS51194"/>
    </source>
</evidence>
<keyword evidence="2" id="KW-0067">ATP-binding</keyword>
<dbReference type="InterPro" id="IPR018973">
    <property type="entry name" value="MZB"/>
</dbReference>
<evidence type="ECO:0000259" key="5">
    <source>
        <dbReference type="PROSITE" id="PS51192"/>
    </source>
</evidence>
<evidence type="ECO:0000256" key="1">
    <source>
        <dbReference type="ARBA" id="ARBA00022741"/>
    </source>
</evidence>
<keyword evidence="1" id="KW-0547">Nucleotide-binding</keyword>
<dbReference type="PANTHER" id="PTHR47957">
    <property type="entry name" value="ATP-DEPENDENT HELICASE HRQ1"/>
    <property type="match status" value="1"/>
</dbReference>
<feature type="domain" description="Helicase ATP-binding" evidence="5">
    <location>
        <begin position="92"/>
        <end position="340"/>
    </location>
</feature>
<dbReference type="InterPro" id="IPR011545">
    <property type="entry name" value="DEAD/DEAH_box_helicase_dom"/>
</dbReference>
<organism evidence="7 8">
    <name type="scientific">Mycolicibacterium phlei DSM 43239 = CCUG 21000</name>
    <dbReference type="NCBI Taxonomy" id="1226750"/>
    <lineage>
        <taxon>Bacteria</taxon>
        <taxon>Bacillati</taxon>
        <taxon>Actinomycetota</taxon>
        <taxon>Actinomycetes</taxon>
        <taxon>Mycobacteriales</taxon>
        <taxon>Mycobacteriaceae</taxon>
        <taxon>Mycolicibacterium</taxon>
    </lineage>
</organism>
<dbReference type="GO" id="GO:0043138">
    <property type="term" value="F:3'-5' DNA helicase activity"/>
    <property type="evidence" value="ECO:0007669"/>
    <property type="project" value="TreeGrafter"/>
</dbReference>
<evidence type="ECO:0000256" key="3">
    <source>
        <dbReference type="SAM" id="Coils"/>
    </source>
</evidence>
<dbReference type="PANTHER" id="PTHR47957:SF3">
    <property type="entry name" value="ATP-DEPENDENT HELICASE HRQ1"/>
    <property type="match status" value="1"/>
</dbReference>
<evidence type="ECO:0000313" key="8">
    <source>
        <dbReference type="Proteomes" id="UP000325690"/>
    </source>
</evidence>
<sequence>MGALLPTLQATHLREGLTDYLATTFALTDPDAQAALTDFIGDPDNGMFKGPYVRLRLPFAPAGDDWRRHLDWWPTDFVPYGHQARAFQRLSTRHQERPQPTLVTTGTGSGKTEAFLYPILDHVLRARKAGVTGMKALILYPMNALANDQAERLARLIFGDPRLAAVTAGLYTGEHGSGGRTPGSAGSLITHRELIHDAPPDYTGERGSGGRTRVSADSLITDRELMHDAPPDILLTNYKMLDHMLLRPDRANMWRLSAESLQYLVLDEFHTYDGAQGTDVAMLLRRLGLTLKAHWTADSKVTEDDRARPLGRVTPVATSATLGSRAAPTAMLDFAYTVFGEPFSDDAVIGETRLMPDEWRRARSGAHDHAWKPIEPVLPDALERINALDRAGGDNHAVATAVFAELFERVDRPELLGNPTQSELFDTPGQADLFGPPTHSTDPATGSDPSVAEMLDQLKRHRFIQDVLEHAVEAVSLPDLAERVFPAVPVDRDAARTRDIQNRFLEFVFAMLSHVRAEAGRAALGVDVHLWIRELSRVDRAVRAAAQYRWSDDGTTVDDELYLPAVYCRHCGRSGWGARLAPTGNALDVTDEEIRADHAAGTARFRALISAPVEAQVPGGVKGLRWFHLDHRELVDTTPNPQSPDVINGRVLPVLTLSGPDADEESKRDTCPACGAADGIRFLGSAIATQLSVTLSNLFGDKNLDAAEKKALMFTDSVQDAAHRAGFVQARSHSLSLRTALRGALGDAEMDLDELARAVIDRAGDDPMLRYQLLPPDLVDRDEFVAFWKTDVHPNSRRAAENKAKRRLRFDVDLEFGLQSRTGRTLELTGSVAAEVYLGAPHRAPILGRRALERADSAQLLLTGVSDAALAQWVRGTVERIRTRGGIHHDWLRPYLEKNASRYHIWGGRPRSQGMPAFPKGRQAPAFPALKSGTGALPEGFDPITAPSSWYAQWTSRCLDVSPHDATFLAKALFTELAEQMLLSTVTTETGSVVYGLSAADVQVSAPTLEALERGRHLLVCDICRTPVPGSATTVDELDGAPCTLIRCPGRLHRSARTDNFYRRLYDSAEMKRVVAREHTSLLPTKTRLAYETAFKRGGTDPQAPNVLVATPTLEMGIDIGDLSTVMLGSLPRSVASYLQRVGRAGRLTGNSLVLAYVRGRGEHLPKLFDPLSVIQGEVRPPATFLNAEEILQRQYIAHIVDEFARDPQLPEPRDARSVLGDSGVNGWLDHLIDTAAVRADELLNRFLAQFGDLLSPEAVAGLRAWASPPPQGGPSGLTERLTAAAHQWQLDLKQLNERLATVEAELPEFERRATSPAATDDDRRAFKIAKGTRKLLGAQITSLTRDYWISVLERYGVLPNYTLLDDSVTLDVGVTWIDPDTNDYMGEQLSYQRGSRVALTELAPGATFYAQGLAVTIDAVDLGAGESNIRVWQVCPQCGWVHDSPSAAVTEPVSSCPRCDSTGIADVGQHLSVVEMTRVSAEVRRDEATINDLRDNRHRELFTVVTAADIDPAQVGRTWYRSGSSFGAEYLRRLDIRWINLGARASKGKPRMIAGQEAASGLFRVCASCGQLDREAGRNSRYEHRSWCRLRTSATEDVRDIALARRLRTQGVLLHLPPEMEYDTFAHPSLAAAILLGLREVIGGSPEHLDVATISDALWAPDRRALLIHDTVPGGTGYLAEFADHRKVFAVLAAARQILRECPCRDEERLACHRCLLPFAAPYEMDRVSRVTALKLLDGILDIGAHGTPDLESWTAEVTEHTPPSMPLSDESFLERDFYRSFVERLKLVGAAVVEKPGMHGPSATITVQGSKSRKWSLRPQVALGFVKPDFVLQTADPDIPRIAIFTDGRAFHAVPGCNRVADDADKRAALREAGYLVWSLGHEDLQRFKSAESVEPTWLDQKAANFVTSRFHVQPGLVRLLAKDPVSQLLEFILEPDIEAWRHFSTWMPYLFVRGDNRRKSDCGTVSSAALAALDGSTPFEASGPDMCWSYTDGGLTIAAGVHTPSDPPRAMLAVDDRDDRLEDSGGQAWKEWLRLSNWLAISDAGRVTTRTLLASAPAPEMTDAGAPELSAEWQRLLDEAVSDAERELIRALAAAGASAPELGYETTDGEVLDLAWTDARVAVVFDQSEPVDGWTLCSPDVGEILNALKSNGVV</sequence>
<dbReference type="RefSeq" id="WP_152275463.1">
    <property type="nucleotide sequence ID" value="NZ_ANBP01000006.1"/>
</dbReference>
<keyword evidence="8" id="KW-1185">Reference proteome</keyword>
<reference evidence="7 8" key="1">
    <citation type="submission" date="2012-10" db="EMBL/GenBank/DDBJ databases">
        <title>The draft sequence of the Mycobacterium pheli genome.</title>
        <authorList>
            <person name="Pettersson B.M.F."/>
            <person name="Das S."/>
            <person name="Dasgupta S."/>
            <person name="Bhattacharya A."/>
            <person name="Kirsebom L.A."/>
        </authorList>
    </citation>
    <scope>NUCLEOTIDE SEQUENCE [LARGE SCALE GENOMIC DNA]</scope>
    <source>
        <strain evidence="7 8">CCUG 21000</strain>
    </source>
</reference>
<dbReference type="SUPFAM" id="SSF52540">
    <property type="entry name" value="P-loop containing nucleoside triphosphate hydrolases"/>
    <property type="match status" value="2"/>
</dbReference>
<dbReference type="Gene3D" id="3.40.50.300">
    <property type="entry name" value="P-loop containing nucleotide triphosphate hydrolases"/>
    <property type="match status" value="2"/>
</dbReference>
<name>A0A5N5V742_MYCPH</name>
<dbReference type="InterPro" id="IPR014001">
    <property type="entry name" value="Helicase_ATP-bd"/>
</dbReference>
<feature type="region of interest" description="Disordered" evidence="4">
    <location>
        <begin position="417"/>
        <end position="450"/>
    </location>
</feature>
<dbReference type="Pfam" id="PF00271">
    <property type="entry name" value="Helicase_C"/>
    <property type="match status" value="1"/>
</dbReference>
<dbReference type="EMBL" id="ANBP01000006">
    <property type="protein sequence ID" value="KAB7757704.1"/>
    <property type="molecule type" value="Genomic_DNA"/>
</dbReference>
<dbReference type="GO" id="GO:0036297">
    <property type="term" value="P:interstrand cross-link repair"/>
    <property type="evidence" value="ECO:0007669"/>
    <property type="project" value="TreeGrafter"/>
</dbReference>
<dbReference type="GO" id="GO:0005524">
    <property type="term" value="F:ATP binding"/>
    <property type="evidence" value="ECO:0007669"/>
    <property type="project" value="UniProtKB-KW"/>
</dbReference>
<evidence type="ECO:0000256" key="4">
    <source>
        <dbReference type="SAM" id="MobiDB-lite"/>
    </source>
</evidence>
<feature type="compositionally biased region" description="Polar residues" evidence="4">
    <location>
        <begin position="438"/>
        <end position="448"/>
    </location>
</feature>
<feature type="coiled-coil region" evidence="3">
    <location>
        <begin position="1279"/>
        <end position="1313"/>
    </location>
</feature>
<gene>
    <name evidence="7" type="ORF">MPHL21000_06285</name>
</gene>
<dbReference type="PROSITE" id="PS51192">
    <property type="entry name" value="HELICASE_ATP_BIND_1"/>
    <property type="match status" value="1"/>
</dbReference>
<dbReference type="SMART" id="SM00487">
    <property type="entry name" value="DEXDc"/>
    <property type="match status" value="1"/>
</dbReference>
<dbReference type="SMART" id="SM00490">
    <property type="entry name" value="HELICc"/>
    <property type="match status" value="1"/>
</dbReference>
<dbReference type="Pfam" id="PF09369">
    <property type="entry name" value="MZB"/>
    <property type="match status" value="1"/>
</dbReference>
<keyword evidence="3" id="KW-0175">Coiled coil</keyword>
<dbReference type="GO" id="GO:0006289">
    <property type="term" value="P:nucleotide-excision repair"/>
    <property type="evidence" value="ECO:0007669"/>
    <property type="project" value="TreeGrafter"/>
</dbReference>
<dbReference type="PROSITE" id="PS51194">
    <property type="entry name" value="HELICASE_CTER"/>
    <property type="match status" value="1"/>
</dbReference>
<dbReference type="InterPro" id="IPR027417">
    <property type="entry name" value="P-loop_NTPase"/>
</dbReference>
<dbReference type="Proteomes" id="UP000325690">
    <property type="component" value="Unassembled WGS sequence"/>
</dbReference>
<accession>A0A5N5V742</accession>
<feature type="domain" description="Helicase C-terminal" evidence="6">
    <location>
        <begin position="1034"/>
        <end position="1192"/>
    </location>
</feature>
<keyword evidence="7" id="KW-0378">Hydrolase</keyword>
<evidence type="ECO:0000256" key="2">
    <source>
        <dbReference type="ARBA" id="ARBA00022840"/>
    </source>
</evidence>
<protein>
    <submittedName>
        <fullName evidence="7">DEAD/DEAH box helicase</fullName>
    </submittedName>
</protein>
<evidence type="ECO:0000313" key="7">
    <source>
        <dbReference type="EMBL" id="KAB7757704.1"/>
    </source>
</evidence>
<proteinExistence type="predicted"/>